<evidence type="ECO:0000256" key="6">
    <source>
        <dbReference type="ARBA" id="ARBA00022617"/>
    </source>
</evidence>
<evidence type="ECO:0000256" key="19">
    <source>
        <dbReference type="PIRSR" id="PIRSR038885-2"/>
    </source>
</evidence>
<evidence type="ECO:0000256" key="20">
    <source>
        <dbReference type="RuleBase" id="RU362117"/>
    </source>
</evidence>
<evidence type="ECO:0000256" key="16">
    <source>
        <dbReference type="ARBA" id="ARBA00023136"/>
    </source>
</evidence>
<evidence type="ECO:0000256" key="14">
    <source>
        <dbReference type="ARBA" id="ARBA00023075"/>
    </source>
</evidence>
<sequence length="378" mass="42527">MTPTRKSNPIMKMVNHALIDLPAPSNISTWWNFGSLLATCLLLQIITGLFLAMHYAPDTSSAFSSVAHITRDVNYGWTIRYLHANGASMFFICLFLHVGRGLYYGSFLLLETWNIGIMLLLMTMATAFMGYVLPWGQMSFWGATVITNLLSAIPYIGTDLVQWIWGGYSIDNPTLTRFFTFHFTLPFIIAAFTTLHLLFLHETGSNNPCGIPSNSDKIPFHPYYTIKDILGLAFLLLTLMMLVLFSPDLLSDPDNYTPANPLSTPPHIKPEWYFLFAYAILRSVPNKLGGVLALLMSILILAIMPMLHKSKQQSMTFRPLSQLLLWFLVMTLLILTWIGSQPVNQPFITIGQVASITYFTTILILMPLASLVENNLLK</sequence>
<comment type="subcellular location">
    <subcellularLocation>
        <location evidence="2">Mitochondrion inner membrane</location>
        <topology evidence="2">Multi-pass membrane protein</topology>
    </subcellularLocation>
</comment>
<comment type="function">
    <text evidence="1 20">Component of the ubiquinol-cytochrome c reductase complex (complex III or cytochrome b-c1 complex) that is part of the mitochondrial respiratory chain. The b-c1 complex mediates electron transfer from ubiquinol to cytochrome c. Contributes to the generation of a proton gradient across the mitochondrial membrane that is then used for ATP synthesis.</text>
</comment>
<feature type="domain" description="Cytochrome b/b6 C-terminal region profile" evidence="22">
    <location>
        <begin position="210"/>
        <end position="378"/>
    </location>
</feature>
<keyword evidence="12 20" id="KW-1133">Transmembrane helix</keyword>
<organism evidence="23">
    <name type="scientific">Procolobus verus</name>
    <name type="common">olive colobus</name>
    <dbReference type="NCBI Taxonomy" id="373033"/>
    <lineage>
        <taxon>Eukaryota</taxon>
        <taxon>Metazoa</taxon>
        <taxon>Chordata</taxon>
        <taxon>Craniata</taxon>
        <taxon>Vertebrata</taxon>
        <taxon>Euteleostomi</taxon>
        <taxon>Mammalia</taxon>
        <taxon>Eutheria</taxon>
        <taxon>Euarchontoglires</taxon>
        <taxon>Primates</taxon>
        <taxon>Haplorrhini</taxon>
        <taxon>Catarrhini</taxon>
        <taxon>Cercopithecidae</taxon>
        <taxon>Colobinae</taxon>
        <taxon>Procolobus</taxon>
    </lineage>
</organism>
<evidence type="ECO:0000256" key="11">
    <source>
        <dbReference type="ARBA" id="ARBA00022982"/>
    </source>
</evidence>
<keyword evidence="13 19" id="KW-0408">Iron</keyword>
<feature type="transmembrane region" description="Helical" evidence="20">
    <location>
        <begin position="288"/>
        <end position="307"/>
    </location>
</feature>
<comment type="cofactor">
    <cofactor evidence="19">
        <name>heme</name>
        <dbReference type="ChEBI" id="CHEBI:30413"/>
    </cofactor>
    <text evidence="19">Binds 2 heme groups non-covalently.</text>
</comment>
<evidence type="ECO:0000256" key="18">
    <source>
        <dbReference type="PIRSR" id="PIRSR038885-1"/>
    </source>
</evidence>
<keyword evidence="8 20" id="KW-0812">Transmembrane</keyword>
<keyword evidence="15 20" id="KW-0496">Mitochondrion</keyword>
<comment type="similarity">
    <text evidence="17 20">Belongs to the cytochrome b family.</text>
</comment>
<dbReference type="Pfam" id="PF00032">
    <property type="entry name" value="Cytochrom_B_C"/>
    <property type="match status" value="1"/>
</dbReference>
<dbReference type="InterPro" id="IPR016174">
    <property type="entry name" value="Di-haem_cyt_TM"/>
</dbReference>
<dbReference type="SUPFAM" id="SSF81342">
    <property type="entry name" value="Transmembrane di-heme cytochromes"/>
    <property type="match status" value="1"/>
</dbReference>
<feature type="domain" description="Cytochrome b/b6 N-terminal region profile" evidence="21">
    <location>
        <begin position="1"/>
        <end position="209"/>
    </location>
</feature>
<evidence type="ECO:0000256" key="15">
    <source>
        <dbReference type="ARBA" id="ARBA00023128"/>
    </source>
</evidence>
<dbReference type="CDD" id="cd00284">
    <property type="entry name" value="Cytochrome_b_N"/>
    <property type="match status" value="1"/>
</dbReference>
<dbReference type="GO" id="GO:0006122">
    <property type="term" value="P:mitochondrial electron transport, ubiquinol to cytochrome c"/>
    <property type="evidence" value="ECO:0007669"/>
    <property type="project" value="TreeGrafter"/>
</dbReference>
<evidence type="ECO:0000256" key="3">
    <source>
        <dbReference type="ARBA" id="ARBA00011088"/>
    </source>
</evidence>
<dbReference type="InterPro" id="IPR036150">
    <property type="entry name" value="Cyt_b/b6_C_sf"/>
</dbReference>
<keyword evidence="16 20" id="KW-0472">Membrane</keyword>
<comment type="subunit">
    <text evidence="3">The cytochrome bc1 complex contains 11 subunits: 3 respiratory subunits (MT-CYB, CYC1 and UQCRFS1), 2 core proteins (UQCRC1 and UQCRC2) and 6 low-molecular weight proteins (UQCRH/QCR6, UQCRB/QCR7, UQCRQ/QCR8, UQCR10/QCR9, UQCR11/QCR10 and a cleavage product of UQCRFS1). This cytochrome bc1 complex then forms a dimer.</text>
</comment>
<dbReference type="SUPFAM" id="SSF81648">
    <property type="entry name" value="a domain/subunit of cytochrome bc1 complex (Ubiquinol-cytochrome c reductase)"/>
    <property type="match status" value="1"/>
</dbReference>
<evidence type="ECO:0000256" key="1">
    <source>
        <dbReference type="ARBA" id="ARBA00002566"/>
    </source>
</evidence>
<keyword evidence="6 19" id="KW-0349">Heme</keyword>
<dbReference type="InterPro" id="IPR048260">
    <property type="entry name" value="Cytochrome_b_C_euk/bac"/>
</dbReference>
<protein>
    <recommendedName>
        <fullName evidence="4 20">Cytochrome b</fullName>
    </recommendedName>
</protein>
<evidence type="ECO:0000256" key="10">
    <source>
        <dbReference type="ARBA" id="ARBA00022792"/>
    </source>
</evidence>
<dbReference type="InterPro" id="IPR027387">
    <property type="entry name" value="Cytb/b6-like_sf"/>
</dbReference>
<dbReference type="GO" id="GO:0008121">
    <property type="term" value="F:quinol-cytochrome-c reductase activity"/>
    <property type="evidence" value="ECO:0007669"/>
    <property type="project" value="InterPro"/>
</dbReference>
<evidence type="ECO:0000256" key="7">
    <source>
        <dbReference type="ARBA" id="ARBA00022660"/>
    </source>
</evidence>
<dbReference type="Gene3D" id="1.20.810.10">
    <property type="entry name" value="Cytochrome Bc1 Complex, Chain C"/>
    <property type="match status" value="1"/>
</dbReference>
<evidence type="ECO:0000256" key="13">
    <source>
        <dbReference type="ARBA" id="ARBA00023004"/>
    </source>
</evidence>
<keyword evidence="11 20" id="KW-0249">Electron transport</keyword>
<reference evidence="23" key="1">
    <citation type="journal article" date="2011" name="BMC Evol. Biol.">
        <title>Nuclear versus Mitochondrial DNA: Evidence for Hybridization in Colobine Monkeys.</title>
        <authorList>
            <person name="Roos C."/>
            <person name="Zinner D."/>
            <person name="Kubatko L.S."/>
            <person name="Schwarz C."/>
            <person name="Yang M."/>
            <person name="Meyer D."/>
            <person name="Nash S.D."/>
            <person name="Xing J."/>
            <person name="Batzer M.A."/>
            <person name="Brameier M."/>
            <person name="Leendertz F.H."/>
            <person name="Ziegler T."/>
            <person name="Perwitasari-Farajallah D."/>
            <person name="Nadler T."/>
            <person name="Walter L."/>
            <person name="Osterholz M."/>
        </authorList>
    </citation>
    <scope>NUCLEOTIDE SEQUENCE</scope>
</reference>
<proteinExistence type="inferred from homology"/>
<keyword evidence="5 20" id="KW-0813">Transport</keyword>
<keyword evidence="7 20" id="KW-0679">Respiratory chain</keyword>
<accession>F2YKI7</accession>
<evidence type="ECO:0000256" key="2">
    <source>
        <dbReference type="ARBA" id="ARBA00004448"/>
    </source>
</evidence>
<feature type="transmembrane region" description="Helical" evidence="20">
    <location>
        <begin position="140"/>
        <end position="158"/>
    </location>
</feature>
<gene>
    <name evidence="23" type="primary">CYTB</name>
</gene>
<feature type="transmembrane region" description="Helical" evidence="20">
    <location>
        <begin position="30"/>
        <end position="52"/>
    </location>
</feature>
<dbReference type="FunFam" id="1.20.810.10:FF:000002">
    <property type="entry name" value="Cytochrome b"/>
    <property type="match status" value="1"/>
</dbReference>
<feature type="binding site" description="axial binding residue" evidence="19">
    <location>
        <position position="97"/>
    </location>
    <ligand>
        <name>heme b</name>
        <dbReference type="ChEBI" id="CHEBI:60344"/>
        <label>b566</label>
    </ligand>
    <ligandPart>
        <name>Fe</name>
        <dbReference type="ChEBI" id="CHEBI:18248"/>
    </ligandPart>
</feature>
<feature type="transmembrane region" description="Helical" evidence="20">
    <location>
        <begin position="81"/>
        <end position="103"/>
    </location>
</feature>
<feature type="binding site" description="axial binding residue" evidence="19">
    <location>
        <position position="83"/>
    </location>
    <ligand>
        <name>heme b</name>
        <dbReference type="ChEBI" id="CHEBI:60344"/>
        <label>b562</label>
    </ligand>
    <ligandPart>
        <name>Fe</name>
        <dbReference type="ChEBI" id="CHEBI:18248"/>
    </ligandPart>
</feature>
<keyword evidence="14" id="KW-0830">Ubiquinone</keyword>
<dbReference type="AlphaFoldDB" id="F2YKI7"/>
<evidence type="ECO:0000256" key="4">
    <source>
        <dbReference type="ARBA" id="ARBA00013531"/>
    </source>
</evidence>
<dbReference type="PANTHER" id="PTHR19271">
    <property type="entry name" value="CYTOCHROME B"/>
    <property type="match status" value="1"/>
</dbReference>
<feature type="transmembrane region" description="Helical" evidence="20">
    <location>
        <begin position="319"/>
        <end position="338"/>
    </location>
</feature>
<dbReference type="PANTHER" id="PTHR19271:SF16">
    <property type="entry name" value="CYTOCHROME B"/>
    <property type="match status" value="1"/>
</dbReference>
<evidence type="ECO:0000256" key="8">
    <source>
        <dbReference type="ARBA" id="ARBA00022692"/>
    </source>
</evidence>
<dbReference type="EMBL" id="JF293092">
    <property type="protein sequence ID" value="ADZ37124.1"/>
    <property type="molecule type" value="Genomic_DNA"/>
</dbReference>
<keyword evidence="10" id="KW-0999">Mitochondrion inner membrane</keyword>
<dbReference type="CDD" id="cd00290">
    <property type="entry name" value="cytochrome_b_C"/>
    <property type="match status" value="1"/>
</dbReference>
<feature type="transmembrane region" description="Helical" evidence="20">
    <location>
        <begin position="115"/>
        <end position="133"/>
    </location>
</feature>
<feature type="transmembrane region" description="Helical" evidence="20">
    <location>
        <begin position="178"/>
        <end position="200"/>
    </location>
</feature>
<name>F2YKI7_9PRIM</name>
<geneLocation type="mitochondrion" evidence="23"/>
<comment type="cofactor">
    <cofactor evidence="20">
        <name>heme b</name>
        <dbReference type="ChEBI" id="CHEBI:60344"/>
    </cofactor>
    <text evidence="20">Binds 2 heme groups non-covalently.</text>
</comment>
<dbReference type="PROSITE" id="PS51002">
    <property type="entry name" value="CYTB_NTER"/>
    <property type="match status" value="1"/>
</dbReference>
<dbReference type="InterPro" id="IPR005797">
    <property type="entry name" value="Cyt_b/b6_N"/>
</dbReference>
<dbReference type="PIRSF" id="PIRSF038885">
    <property type="entry name" value="COB"/>
    <property type="match status" value="1"/>
</dbReference>
<evidence type="ECO:0000313" key="23">
    <source>
        <dbReference type="EMBL" id="ADZ37124.1"/>
    </source>
</evidence>
<evidence type="ECO:0000256" key="5">
    <source>
        <dbReference type="ARBA" id="ARBA00022448"/>
    </source>
</evidence>
<dbReference type="PROSITE" id="PS51003">
    <property type="entry name" value="CYTB_CTER"/>
    <property type="match status" value="1"/>
</dbReference>
<dbReference type="GO" id="GO:0005743">
    <property type="term" value="C:mitochondrial inner membrane"/>
    <property type="evidence" value="ECO:0007669"/>
    <property type="project" value="UniProtKB-SubCell"/>
</dbReference>
<feature type="binding site" description="axial binding residue" evidence="19">
    <location>
        <position position="182"/>
    </location>
    <ligand>
        <name>heme b</name>
        <dbReference type="ChEBI" id="CHEBI:60344"/>
        <label>b562</label>
    </ligand>
    <ligandPart>
        <name>Fe</name>
        <dbReference type="ChEBI" id="CHEBI:18248"/>
    </ligandPart>
</feature>
<dbReference type="GO" id="GO:0016491">
    <property type="term" value="F:oxidoreductase activity"/>
    <property type="evidence" value="ECO:0007669"/>
    <property type="project" value="UniProtKB-UniRule"/>
</dbReference>
<dbReference type="GO" id="GO:0045275">
    <property type="term" value="C:respiratory chain complex III"/>
    <property type="evidence" value="ECO:0007669"/>
    <property type="project" value="InterPro"/>
</dbReference>
<evidence type="ECO:0000259" key="21">
    <source>
        <dbReference type="PROSITE" id="PS51002"/>
    </source>
</evidence>
<dbReference type="GO" id="GO:0046872">
    <property type="term" value="F:metal ion binding"/>
    <property type="evidence" value="ECO:0007669"/>
    <property type="project" value="UniProtKB-UniRule"/>
</dbReference>
<evidence type="ECO:0000256" key="9">
    <source>
        <dbReference type="ARBA" id="ARBA00022723"/>
    </source>
</evidence>
<evidence type="ECO:0000256" key="12">
    <source>
        <dbReference type="ARBA" id="ARBA00022989"/>
    </source>
</evidence>
<dbReference type="GeneID" id="14842153"/>
<evidence type="ECO:0000259" key="22">
    <source>
        <dbReference type="PROSITE" id="PS51003"/>
    </source>
</evidence>
<feature type="transmembrane region" description="Helical" evidence="20">
    <location>
        <begin position="229"/>
        <end position="246"/>
    </location>
</feature>
<feature type="binding site" description="axial binding residue" evidence="19">
    <location>
        <position position="196"/>
    </location>
    <ligand>
        <name>heme b</name>
        <dbReference type="ChEBI" id="CHEBI:60344"/>
        <label>b566</label>
    </ligand>
    <ligandPart>
        <name>Fe</name>
        <dbReference type="ChEBI" id="CHEBI:18248"/>
    </ligandPart>
</feature>
<feature type="binding site" evidence="18">
    <location>
        <position position="201"/>
    </location>
    <ligand>
        <name>a ubiquinone</name>
        <dbReference type="ChEBI" id="CHEBI:16389"/>
    </ligand>
</feature>
<keyword evidence="9 19" id="KW-0479">Metal-binding</keyword>
<feature type="transmembrane region" description="Helical" evidence="20">
    <location>
        <begin position="350"/>
        <end position="372"/>
    </location>
</feature>
<dbReference type="CTD" id="4519"/>
<dbReference type="RefSeq" id="YP_007625626.1">
    <property type="nucleotide sequence ID" value="NC_020666.1"/>
</dbReference>
<evidence type="ECO:0000256" key="17">
    <source>
        <dbReference type="ARBA" id="ARBA00061233"/>
    </source>
</evidence>
<dbReference type="InterPro" id="IPR048259">
    <property type="entry name" value="Cytochrome_b_N_euk/bac"/>
</dbReference>
<dbReference type="InterPro" id="IPR030689">
    <property type="entry name" value="Cytochrome_b"/>
</dbReference>
<dbReference type="InterPro" id="IPR005798">
    <property type="entry name" value="Cyt_b/b6_C"/>
</dbReference>
<dbReference type="Pfam" id="PF00033">
    <property type="entry name" value="Cytochrome_B"/>
    <property type="match status" value="1"/>
</dbReference>